<name>A0ABQ2M3J8_9ACTN</name>
<organism evidence="2 3">
    <name type="scientific">Streptomyces lasiicapitis</name>
    <dbReference type="NCBI Taxonomy" id="1923961"/>
    <lineage>
        <taxon>Bacteria</taxon>
        <taxon>Bacillati</taxon>
        <taxon>Actinomycetota</taxon>
        <taxon>Actinomycetes</taxon>
        <taxon>Kitasatosporales</taxon>
        <taxon>Streptomycetaceae</taxon>
        <taxon>Streptomyces</taxon>
    </lineage>
</organism>
<evidence type="ECO:0000313" key="3">
    <source>
        <dbReference type="Proteomes" id="UP000656881"/>
    </source>
</evidence>
<protein>
    <submittedName>
        <fullName evidence="2">Uncharacterized protein</fullName>
    </submittedName>
</protein>
<feature type="compositionally biased region" description="Basic and acidic residues" evidence="1">
    <location>
        <begin position="48"/>
        <end position="71"/>
    </location>
</feature>
<dbReference type="EMBL" id="BMNG01000007">
    <property type="protein sequence ID" value="GGO46320.1"/>
    <property type="molecule type" value="Genomic_DNA"/>
</dbReference>
<reference evidence="3" key="1">
    <citation type="journal article" date="2019" name="Int. J. Syst. Evol. Microbiol.">
        <title>The Global Catalogue of Microorganisms (GCM) 10K type strain sequencing project: providing services to taxonomists for standard genome sequencing and annotation.</title>
        <authorList>
            <consortium name="The Broad Institute Genomics Platform"/>
            <consortium name="The Broad Institute Genome Sequencing Center for Infectious Disease"/>
            <person name="Wu L."/>
            <person name="Ma J."/>
        </authorList>
    </citation>
    <scope>NUCLEOTIDE SEQUENCE [LARGE SCALE GENOMIC DNA]</scope>
    <source>
        <strain evidence="3">CGMCC 4.7349</strain>
    </source>
</reference>
<comment type="caution">
    <text evidence="2">The sequence shown here is derived from an EMBL/GenBank/DDBJ whole genome shotgun (WGS) entry which is preliminary data.</text>
</comment>
<accession>A0ABQ2M3J8</accession>
<evidence type="ECO:0000313" key="2">
    <source>
        <dbReference type="EMBL" id="GGO46320.1"/>
    </source>
</evidence>
<gene>
    <name evidence="2" type="ORF">GCM10012286_36960</name>
</gene>
<feature type="region of interest" description="Disordered" evidence="1">
    <location>
        <begin position="1"/>
        <end position="95"/>
    </location>
</feature>
<keyword evidence="3" id="KW-1185">Reference proteome</keyword>
<evidence type="ECO:0000256" key="1">
    <source>
        <dbReference type="SAM" id="MobiDB-lite"/>
    </source>
</evidence>
<proteinExistence type="predicted"/>
<sequence length="222" mass="22928">MAEAGAHQLRGQEVRRGGQRQASRHGEHPAHQRPAPTPRPACAGTYEPEDRPRQGRSQQRGDGHECREGLPEPRGGGTRFGLGAEEDAQGAQTRGHEDVVVLGAVDVLLHDDGEPLLGSEHDDGLIGGRRTAGPDHAGVQVAEGVVTPGEAVPLLVVHRHGSGVRLTDRLLGQHVLFRAQLDGGQAAHVLQGRAEVAVGDAGGVEGGAVALGTAEVVAVAGC</sequence>
<dbReference type="Proteomes" id="UP000656881">
    <property type="component" value="Unassembled WGS sequence"/>
</dbReference>